<feature type="transmembrane region" description="Helical" evidence="1">
    <location>
        <begin position="93"/>
        <end position="110"/>
    </location>
</feature>
<sequence>MKVENEIIEAIEYTRKKLYDEMGKRLMLILSIFSVLFIFNLLPHPYYLKEYIFPVDCLLVAYMGFIIQKFEARFRRLYTLLNVSGNSTWNSKHVRRFVVLSILLMAYDVIGLSRSWSLTYVAFLVVDVIVIAFVFRSIRYIETNLRMLILMYVMVILQILVGGLV</sequence>
<evidence type="ECO:0000313" key="4">
    <source>
        <dbReference type="Proteomes" id="UP000060043"/>
    </source>
</evidence>
<protein>
    <submittedName>
        <fullName evidence="2">Uncharacterized protein</fullName>
    </submittedName>
</protein>
<evidence type="ECO:0000313" key="2">
    <source>
        <dbReference type="EMBL" id="ALU28969.1"/>
    </source>
</evidence>
<dbReference type="Proteomes" id="UP000065473">
    <property type="component" value="Chromosome"/>
</dbReference>
<feature type="transmembrane region" description="Helical" evidence="1">
    <location>
        <begin position="26"/>
        <end position="45"/>
    </location>
</feature>
<evidence type="ECO:0000256" key="1">
    <source>
        <dbReference type="SAM" id="Phobius"/>
    </source>
</evidence>
<reference evidence="4 5" key="1">
    <citation type="submission" date="2015-12" db="EMBL/GenBank/DDBJ databases">
        <title>A stable core within a dynamic pangenome in Sulfolobus acidocaldarius.</title>
        <authorList>
            <person name="Anderson R."/>
            <person name="Kouris A."/>
            <person name="Seward C."/>
            <person name="Campbell K."/>
            <person name="Whitaker R."/>
        </authorList>
    </citation>
    <scope>NUCLEOTIDE SEQUENCE [LARGE SCALE GENOMIC DNA]</scope>
    <source>
        <strain evidence="2 5">GG12-C01-09</strain>
        <strain evidence="3 4">NG05B_CO5_07</strain>
    </source>
</reference>
<dbReference type="RefSeq" id="WP_015385487.1">
    <property type="nucleotide sequence ID" value="NZ_BHWZ01000001.1"/>
</dbReference>
<name>A0A0U3GJW7_9CREN</name>
<proteinExistence type="predicted"/>
<dbReference type="GeneID" id="14551257"/>
<keyword evidence="1" id="KW-0472">Membrane</keyword>
<evidence type="ECO:0000313" key="5">
    <source>
        <dbReference type="Proteomes" id="UP000065473"/>
    </source>
</evidence>
<feature type="transmembrane region" description="Helical" evidence="1">
    <location>
        <begin position="51"/>
        <end position="72"/>
    </location>
</feature>
<keyword evidence="1" id="KW-1133">Transmembrane helix</keyword>
<feature type="transmembrane region" description="Helical" evidence="1">
    <location>
        <begin position="116"/>
        <end position="135"/>
    </location>
</feature>
<dbReference type="AlphaFoldDB" id="A0A0U3GJW7"/>
<dbReference type="EMBL" id="CP013695">
    <property type="protein sequence ID" value="ALU31696.1"/>
    <property type="molecule type" value="Genomic_DNA"/>
</dbReference>
<evidence type="ECO:0000313" key="3">
    <source>
        <dbReference type="EMBL" id="ALU31696.1"/>
    </source>
</evidence>
<accession>A0A0U3GJW7</accession>
<keyword evidence="1" id="KW-0812">Transmembrane</keyword>
<dbReference type="EMBL" id="CP013694">
    <property type="protein sequence ID" value="ALU28969.1"/>
    <property type="molecule type" value="Genomic_DNA"/>
</dbReference>
<gene>
    <name evidence="2" type="ORF">ATY89_02715</name>
    <name evidence="3" type="ORF">ATZ20_05740</name>
</gene>
<dbReference type="Proteomes" id="UP000060043">
    <property type="component" value="Chromosome"/>
</dbReference>
<feature type="transmembrane region" description="Helical" evidence="1">
    <location>
        <begin position="147"/>
        <end position="164"/>
    </location>
</feature>
<organism evidence="2 5">
    <name type="scientific">Sulfolobus acidocaldarius</name>
    <dbReference type="NCBI Taxonomy" id="2285"/>
    <lineage>
        <taxon>Archaea</taxon>
        <taxon>Thermoproteota</taxon>
        <taxon>Thermoprotei</taxon>
        <taxon>Sulfolobales</taxon>
        <taxon>Sulfolobaceae</taxon>
        <taxon>Sulfolobus</taxon>
    </lineage>
</organism>